<name>A0ACB7ENJ6_NIBAL</name>
<protein>
    <submittedName>
        <fullName evidence="1">Rhophilin-1</fullName>
    </submittedName>
</protein>
<feature type="non-terminal residue" evidence="1">
    <location>
        <position position="1"/>
    </location>
</feature>
<gene>
    <name evidence="1" type="primary">RHPN1</name>
    <name evidence="1" type="ORF">GBF38_018519</name>
</gene>
<dbReference type="EMBL" id="CM024792">
    <property type="protein sequence ID" value="KAG8003406.1"/>
    <property type="molecule type" value="Genomic_DNA"/>
</dbReference>
<organism evidence="1 2">
    <name type="scientific">Nibea albiflora</name>
    <name type="common">Yellow drum</name>
    <name type="synonym">Corvina albiflora</name>
    <dbReference type="NCBI Taxonomy" id="240163"/>
    <lineage>
        <taxon>Eukaryota</taxon>
        <taxon>Metazoa</taxon>
        <taxon>Chordata</taxon>
        <taxon>Craniata</taxon>
        <taxon>Vertebrata</taxon>
        <taxon>Euteleostomi</taxon>
        <taxon>Actinopterygii</taxon>
        <taxon>Neopterygii</taxon>
        <taxon>Teleostei</taxon>
        <taxon>Neoteleostei</taxon>
        <taxon>Acanthomorphata</taxon>
        <taxon>Eupercaria</taxon>
        <taxon>Sciaenidae</taxon>
        <taxon>Nibea</taxon>
    </lineage>
</organism>
<proteinExistence type="predicted"/>
<accession>A0ACB7ENJ6</accession>
<evidence type="ECO:0000313" key="1">
    <source>
        <dbReference type="EMBL" id="KAG8003406.1"/>
    </source>
</evidence>
<comment type="caution">
    <text evidence="1">The sequence shown here is derived from an EMBL/GenBank/DDBJ whole genome shotgun (WGS) entry which is preliminary data.</text>
</comment>
<dbReference type="Proteomes" id="UP000805704">
    <property type="component" value="Chromosome 4"/>
</dbReference>
<reference evidence="1" key="1">
    <citation type="submission" date="2020-04" db="EMBL/GenBank/DDBJ databases">
        <title>A chromosome-scale assembly and high-density genetic map of the yellow drum (Nibea albiflora) genome.</title>
        <authorList>
            <person name="Xu D."/>
            <person name="Zhang W."/>
            <person name="Chen R."/>
            <person name="Tan P."/>
            <person name="Wang L."/>
            <person name="Song H."/>
            <person name="Tian L."/>
            <person name="Zhu Q."/>
            <person name="Wang B."/>
        </authorList>
    </citation>
    <scope>NUCLEOTIDE SEQUENCE</scope>
    <source>
        <strain evidence="1">ZJHYS-2018</strain>
    </source>
</reference>
<evidence type="ECO:0000313" key="2">
    <source>
        <dbReference type="Proteomes" id="UP000805704"/>
    </source>
</evidence>
<sequence>QGCDPLAQTQRSKLQHRRARINQQINKEMRMRAGAENLFSEAINVPMIPLGLKETKEVDFTVSIQDFICEHYGEDCSLYDKEIKELMELRQAMRTPSRNQAGLELLMEYYNQMYYLDQRFFPLHRNLGVHFHWYDSLTGVPSCQRTLAFEKGSVLFNIGALYTQIGARQDRSATAGIDKAIDAFQRAAGAFNYLKDNFSNAPSLDMSGPSLCMLVRLMVAQVQECVFERVTLTTQDTHLTSQLRLAQEAARVSDVYLLVQQTMAQPLMKDYVPFSWASMVQVKSEHFRALSHYYAAVALCDHTLSTEEEDEEEEGGDEETEKAFLHFYINVPAGPPLSQVLRDPEKRRKLGKAHLRRAVIRHEEAMRVHSLCKILRKMDILQDVLSLTHKRSLDKYSELDREDDFDETAEAPEIQSQTHQKPDITPPNFSTVQVTDIFQRLGPLSVFCARARWGPTRVICLQRREGGLGLTLRGDSPVLVAGVVPGGCAAVEKRAIMLSHSSDKENTRQRLLGGAKGQSSASLLNWNRKKKREGGGVTKRLGSTFSLSFGSIRDTEAMY</sequence>
<keyword evidence="2" id="KW-1185">Reference proteome</keyword>